<name>A0A0U5F207_LIMRT</name>
<reference evidence="1" key="1">
    <citation type="submission" date="2015-10" db="EMBL/GenBank/DDBJ databases">
        <authorList>
            <person name="Gilbert D.G."/>
        </authorList>
    </citation>
    <scope>NUCLEOTIDE SEQUENCE</scope>
    <source>
        <strain evidence="1">3c6</strain>
    </source>
</reference>
<dbReference type="AlphaFoldDB" id="A0A0U5F207"/>
<sequence>MVGASEIGDYAADDINNFLPIIGLKINGDEYRQKVMAIYPTLGDKVAGLLP</sequence>
<gene>
    <name evidence="1" type="ORF">LRLP16767_LR3C6_00415</name>
</gene>
<dbReference type="EMBL" id="LN887349">
    <property type="protein sequence ID" value="CUR38458.1"/>
    <property type="molecule type" value="Genomic_DNA"/>
</dbReference>
<accession>A0A0U5F207</accession>
<protein>
    <submittedName>
        <fullName evidence="1">Uncharacterized protein</fullName>
    </submittedName>
</protein>
<proteinExistence type="predicted"/>
<evidence type="ECO:0000313" key="1">
    <source>
        <dbReference type="EMBL" id="CUR38458.1"/>
    </source>
</evidence>
<organism evidence="1">
    <name type="scientific">Limosilactobacillus reuteri</name>
    <name type="common">Lactobacillus reuteri</name>
    <dbReference type="NCBI Taxonomy" id="1598"/>
    <lineage>
        <taxon>Bacteria</taxon>
        <taxon>Bacillati</taxon>
        <taxon>Bacillota</taxon>
        <taxon>Bacilli</taxon>
        <taxon>Lactobacillales</taxon>
        <taxon>Lactobacillaceae</taxon>
        <taxon>Limosilactobacillus</taxon>
    </lineage>
</organism>